<sequence>NDIDLEDAVELANQKHQLRLKKKRDRYRKSRLRNIEFEINSSQLTTSSFGSSPNQYSPRDVPSFIEPVPEIQTDDLSYVDMDEDDELILNIDMIDQISASNSNTDQDEIEDTPSSNDFLHSYTDTPADTFCYRLVYLFRQSQLSKTQCHSFIDLIHSALPQPNSLPPNMNQLLSMLQLKVNFFQKRKVCLLCYNDLAGDARICLNCPTSADSNIAIIYDSDLMSILSILLKKHWKTICTYKEELRSNNDVSGDLDIGFAYAYQNLLRKFPNENFITALMHLDGVGLCKSNKLKMWLLSFSLIELPAKVRYQRYNMPVVSIWVSSKEPIASVWLRNSIDALKELKVSGIVLNDEIVKLKVLAVTGDSPALKIALDFIAHNGYYCCYFCYLPGIHQGGKRQYPYQCPHVMRMPGNFARDSSTAAQLKSNEKGHLGVSIFSEILDIKLPYSTIIDYAHASLLRHSKSMFVEIYRRLSPVIRATIDIALSQQPFPHFFHRRMKSFKDLSFIKATEIRNILFYGFLPIFHQHLQHDYLGHFALYICAMRLFHGRAILGPRTSDIANDLIMKYYQDFSSFYDGLENFVLHLHSHYERQYRMYGTFSHLGSFGQESLIGYIGSNRTGTTHHGDNICENYGIDLMLHHQIENLYSYTNIVDGPFDPDLNFDFKSNDSIIDFYNAECNCKSITCCLRAFRRYAVKQRIYHSLIYKHRQKSMNGRIRTQKKIYTPTTNAPEPECFLCRIIDSGEYVIVQRSSMKRIYDDSAEIMVYGRRTEARIEHRGTREECRRVWGNKEEIHKLKDRDPQYDSDIEEDVDLNEYDEEPTETLTCYSTSKTSTKTFAPQRKRTLVESSITMNSRSSISPKKTKHNDFEKEIQVLPNDILNDEENNKRCLTASSTSSIIQHIDTLFSSVRRENEKQFKELSKKIDRKHNIDSIDLSAFREPGNDQPRDDVVHDNVNLLRIRGKNVGDYGRQVLHCLYSREELLVSILPPGGTQYSRKPLDIVRFEKFHDAMRGKYRIADHYYDEFYNKLVRPKLVDFLSDERKRERQKQSTNSLSSQSSSPDHNLSF</sequence>
<dbReference type="EMBL" id="CAJOBO010000176">
    <property type="protein sequence ID" value="CAF4152619.1"/>
    <property type="molecule type" value="Genomic_DNA"/>
</dbReference>
<evidence type="ECO:0008006" key="4">
    <source>
        <dbReference type="Google" id="ProtNLM"/>
    </source>
</evidence>
<feature type="compositionally biased region" description="Low complexity" evidence="1">
    <location>
        <begin position="1049"/>
        <end position="1060"/>
    </location>
</feature>
<feature type="region of interest" description="Disordered" evidence="1">
    <location>
        <begin position="1041"/>
        <end position="1067"/>
    </location>
</feature>
<name>A0A819Y7U7_9BILA</name>
<accession>A0A819Y7U7</accession>
<dbReference type="AlphaFoldDB" id="A0A819Y7U7"/>
<feature type="non-terminal residue" evidence="2">
    <location>
        <position position="1"/>
    </location>
</feature>
<proteinExistence type="predicted"/>
<reference evidence="2" key="1">
    <citation type="submission" date="2021-02" db="EMBL/GenBank/DDBJ databases">
        <authorList>
            <person name="Nowell W R."/>
        </authorList>
    </citation>
    <scope>NUCLEOTIDE SEQUENCE</scope>
</reference>
<evidence type="ECO:0000313" key="3">
    <source>
        <dbReference type="Proteomes" id="UP000663851"/>
    </source>
</evidence>
<comment type="caution">
    <text evidence="2">The sequence shown here is derived from an EMBL/GenBank/DDBJ whole genome shotgun (WGS) entry which is preliminary data.</text>
</comment>
<organism evidence="2 3">
    <name type="scientific">Rotaria socialis</name>
    <dbReference type="NCBI Taxonomy" id="392032"/>
    <lineage>
        <taxon>Eukaryota</taxon>
        <taxon>Metazoa</taxon>
        <taxon>Spiralia</taxon>
        <taxon>Gnathifera</taxon>
        <taxon>Rotifera</taxon>
        <taxon>Eurotatoria</taxon>
        <taxon>Bdelloidea</taxon>
        <taxon>Philodinida</taxon>
        <taxon>Philodinidae</taxon>
        <taxon>Rotaria</taxon>
    </lineage>
</organism>
<gene>
    <name evidence="2" type="ORF">HFQ381_LOCUS4442</name>
</gene>
<feature type="region of interest" description="Disordered" evidence="1">
    <location>
        <begin position="44"/>
        <end position="64"/>
    </location>
</feature>
<dbReference type="InterPro" id="IPR009667">
    <property type="entry name" value="DUF1258"/>
</dbReference>
<evidence type="ECO:0000313" key="2">
    <source>
        <dbReference type="EMBL" id="CAF4152619.1"/>
    </source>
</evidence>
<dbReference type="Pfam" id="PF06869">
    <property type="entry name" value="DUF1258"/>
    <property type="match status" value="1"/>
</dbReference>
<dbReference type="Proteomes" id="UP000663851">
    <property type="component" value="Unassembled WGS sequence"/>
</dbReference>
<evidence type="ECO:0000256" key="1">
    <source>
        <dbReference type="SAM" id="MobiDB-lite"/>
    </source>
</evidence>
<protein>
    <recommendedName>
        <fullName evidence="4">Transposase domain-containing protein</fullName>
    </recommendedName>
</protein>